<dbReference type="Proteomes" id="UP000756921">
    <property type="component" value="Unassembled WGS sequence"/>
</dbReference>
<proteinExistence type="predicted"/>
<dbReference type="AlphaFoldDB" id="A0A9P6G759"/>
<accession>A0A9P6G759</accession>
<evidence type="ECO:0000313" key="2">
    <source>
        <dbReference type="Proteomes" id="UP000756921"/>
    </source>
</evidence>
<sequence>MRLLQLKGSGDVRVTRDFIKDVPTYAILSHTWGSDEEELAFQELSTGQLSEAINSMFNWYRDAKICFVYLADVNRMRLGDLDESRWFKRGWTL</sequence>
<comment type="caution">
    <text evidence="1">The sequence shown here is derived from an EMBL/GenBank/DDBJ whole genome shotgun (WGS) entry which is preliminary data.</text>
</comment>
<keyword evidence="2" id="KW-1185">Reference proteome</keyword>
<dbReference type="OrthoDB" id="674604at2759"/>
<organism evidence="1 2">
    <name type="scientific">Paraphaeosphaeria minitans</name>
    <dbReference type="NCBI Taxonomy" id="565426"/>
    <lineage>
        <taxon>Eukaryota</taxon>
        <taxon>Fungi</taxon>
        <taxon>Dikarya</taxon>
        <taxon>Ascomycota</taxon>
        <taxon>Pezizomycotina</taxon>
        <taxon>Dothideomycetes</taxon>
        <taxon>Pleosporomycetidae</taxon>
        <taxon>Pleosporales</taxon>
        <taxon>Massarineae</taxon>
        <taxon>Didymosphaeriaceae</taxon>
        <taxon>Paraphaeosphaeria</taxon>
    </lineage>
</organism>
<name>A0A9P6G759_9PLEO</name>
<dbReference type="EMBL" id="WJXW01000016">
    <property type="protein sequence ID" value="KAF9729763.1"/>
    <property type="molecule type" value="Genomic_DNA"/>
</dbReference>
<reference evidence="1" key="1">
    <citation type="journal article" date="2020" name="Mol. Plant Microbe Interact.">
        <title>Genome Sequence of the Biocontrol Agent Coniothyrium minitans strain Conio (IMI 134523).</title>
        <authorList>
            <person name="Patel D."/>
            <person name="Shittu T.A."/>
            <person name="Baroncelli R."/>
            <person name="Muthumeenakshi S."/>
            <person name="Osborne T.H."/>
            <person name="Janganan T.K."/>
            <person name="Sreenivasaprasad S."/>
        </authorList>
    </citation>
    <scope>NUCLEOTIDE SEQUENCE</scope>
    <source>
        <strain evidence="1">Conio</strain>
    </source>
</reference>
<gene>
    <name evidence="1" type="ORF">PMIN01_12627</name>
</gene>
<dbReference type="PANTHER" id="PTHR10622:SF10">
    <property type="entry name" value="HET DOMAIN-CONTAINING PROTEIN"/>
    <property type="match status" value="1"/>
</dbReference>
<protein>
    <submittedName>
        <fullName evidence="1">Het domain-containing protein</fullName>
    </submittedName>
</protein>
<evidence type="ECO:0000313" key="1">
    <source>
        <dbReference type="EMBL" id="KAF9729763.1"/>
    </source>
</evidence>
<dbReference type="PANTHER" id="PTHR10622">
    <property type="entry name" value="HET DOMAIN-CONTAINING PROTEIN"/>
    <property type="match status" value="1"/>
</dbReference>